<organism evidence="2 3">
    <name type="scientific">Zosterops borbonicus</name>
    <dbReference type="NCBI Taxonomy" id="364589"/>
    <lineage>
        <taxon>Eukaryota</taxon>
        <taxon>Metazoa</taxon>
        <taxon>Chordata</taxon>
        <taxon>Craniata</taxon>
        <taxon>Vertebrata</taxon>
        <taxon>Euteleostomi</taxon>
        <taxon>Archelosauria</taxon>
        <taxon>Archosauria</taxon>
        <taxon>Dinosauria</taxon>
        <taxon>Saurischia</taxon>
        <taxon>Theropoda</taxon>
        <taxon>Coelurosauria</taxon>
        <taxon>Aves</taxon>
        <taxon>Neognathae</taxon>
        <taxon>Neoaves</taxon>
        <taxon>Telluraves</taxon>
        <taxon>Australaves</taxon>
        <taxon>Passeriformes</taxon>
        <taxon>Sylvioidea</taxon>
        <taxon>Zosteropidae</taxon>
        <taxon>Zosterops</taxon>
    </lineage>
</organism>
<keyword evidence="3" id="KW-1185">Reference proteome</keyword>
<dbReference type="EMBL" id="SWJQ01000157">
    <property type="protein sequence ID" value="TRZ20228.1"/>
    <property type="molecule type" value="Genomic_DNA"/>
</dbReference>
<keyword evidence="1" id="KW-0732">Signal</keyword>
<reference evidence="2" key="1">
    <citation type="submission" date="2019-04" db="EMBL/GenBank/DDBJ databases">
        <title>Genome assembly of Zosterops borbonicus 15179.</title>
        <authorList>
            <person name="Leroy T."/>
            <person name="Anselmetti Y."/>
            <person name="Tilak M.-K."/>
            <person name="Nabholz B."/>
        </authorList>
    </citation>
    <scope>NUCLEOTIDE SEQUENCE</scope>
    <source>
        <strain evidence="2">HGM_15179</strain>
        <tissue evidence="2">Muscle</tissue>
    </source>
</reference>
<dbReference type="Proteomes" id="UP000796761">
    <property type="component" value="Unassembled WGS sequence"/>
</dbReference>
<proteinExistence type="predicted"/>
<feature type="signal peptide" evidence="1">
    <location>
        <begin position="1"/>
        <end position="19"/>
    </location>
</feature>
<comment type="caution">
    <text evidence="2">The sequence shown here is derived from an EMBL/GenBank/DDBJ whole genome shotgun (WGS) entry which is preliminary data.</text>
</comment>
<feature type="chain" id="PRO_5035475819" description="Secreted protein" evidence="1">
    <location>
        <begin position="20"/>
        <end position="87"/>
    </location>
</feature>
<protein>
    <recommendedName>
        <fullName evidence="4">Secreted protein</fullName>
    </recommendedName>
</protein>
<evidence type="ECO:0000313" key="3">
    <source>
        <dbReference type="Proteomes" id="UP000796761"/>
    </source>
</evidence>
<sequence length="87" mass="10131">MEVILLLYFALVRPPLEYCVQIWDPQHKREPLGAGPEWGHEDDERVEVLHYNMLKQSSPYVPKVKETNGNLCCNLLMFPTQQAFCLV</sequence>
<evidence type="ECO:0000313" key="2">
    <source>
        <dbReference type="EMBL" id="TRZ20228.1"/>
    </source>
</evidence>
<name>A0A8K1GLK7_9PASS</name>
<gene>
    <name evidence="2" type="ORF">HGM15179_006904</name>
</gene>
<dbReference type="AlphaFoldDB" id="A0A8K1GLK7"/>
<evidence type="ECO:0008006" key="4">
    <source>
        <dbReference type="Google" id="ProtNLM"/>
    </source>
</evidence>
<evidence type="ECO:0000256" key="1">
    <source>
        <dbReference type="SAM" id="SignalP"/>
    </source>
</evidence>
<accession>A0A8K1GLK7</accession>